<keyword evidence="1" id="KW-0808">Transferase</keyword>
<protein>
    <submittedName>
        <fullName evidence="7">Sensor histidine kinase</fullName>
    </submittedName>
</protein>
<name>A0A3E0TLX1_9GAMM</name>
<evidence type="ECO:0000256" key="5">
    <source>
        <dbReference type="SAM" id="Phobius"/>
    </source>
</evidence>
<dbReference type="Proteomes" id="UP000256478">
    <property type="component" value="Unassembled WGS sequence"/>
</dbReference>
<dbReference type="CDD" id="cd16917">
    <property type="entry name" value="HATPase_UhpB-NarQ-NarX-like"/>
    <property type="match status" value="1"/>
</dbReference>
<keyword evidence="5" id="KW-0472">Membrane</keyword>
<reference evidence="7 8" key="1">
    <citation type="submission" date="2018-08" db="EMBL/GenBank/DDBJ databases">
        <title>Thalassotalea euphylliae genome.</title>
        <authorList>
            <person name="Summers S."/>
            <person name="Rice S.A."/>
            <person name="Freckelton M.L."/>
            <person name="Nedved B.T."/>
            <person name="Hadfield M.G."/>
        </authorList>
    </citation>
    <scope>NUCLEOTIDE SEQUENCE [LARGE SCALE GENOMIC DNA]</scope>
    <source>
        <strain evidence="7 8">H1</strain>
    </source>
</reference>
<evidence type="ECO:0000256" key="3">
    <source>
        <dbReference type="ARBA" id="ARBA00023012"/>
    </source>
</evidence>
<dbReference type="Pfam" id="PF07730">
    <property type="entry name" value="HisKA_3"/>
    <property type="match status" value="1"/>
</dbReference>
<feature type="transmembrane region" description="Helical" evidence="5">
    <location>
        <begin position="42"/>
        <end position="62"/>
    </location>
</feature>
<feature type="transmembrane region" description="Helical" evidence="5">
    <location>
        <begin position="110"/>
        <end position="129"/>
    </location>
</feature>
<organism evidence="7 8">
    <name type="scientific">Thalassotalea euphylliae</name>
    <dbReference type="NCBI Taxonomy" id="1655234"/>
    <lineage>
        <taxon>Bacteria</taxon>
        <taxon>Pseudomonadati</taxon>
        <taxon>Pseudomonadota</taxon>
        <taxon>Gammaproteobacteria</taxon>
        <taxon>Alteromonadales</taxon>
        <taxon>Colwelliaceae</taxon>
        <taxon>Thalassotalea</taxon>
    </lineage>
</organism>
<evidence type="ECO:0000259" key="6">
    <source>
        <dbReference type="Pfam" id="PF07730"/>
    </source>
</evidence>
<dbReference type="InterPro" id="IPR036890">
    <property type="entry name" value="HATPase_C_sf"/>
</dbReference>
<dbReference type="PANTHER" id="PTHR24421">
    <property type="entry name" value="NITRATE/NITRITE SENSOR PROTEIN NARX-RELATED"/>
    <property type="match status" value="1"/>
</dbReference>
<dbReference type="EMBL" id="QUOU01000001">
    <property type="protein sequence ID" value="REL25559.1"/>
    <property type="molecule type" value="Genomic_DNA"/>
</dbReference>
<evidence type="ECO:0000256" key="4">
    <source>
        <dbReference type="SAM" id="Coils"/>
    </source>
</evidence>
<dbReference type="GO" id="GO:0016020">
    <property type="term" value="C:membrane"/>
    <property type="evidence" value="ECO:0007669"/>
    <property type="project" value="InterPro"/>
</dbReference>
<keyword evidence="5" id="KW-0812">Transmembrane</keyword>
<dbReference type="InterPro" id="IPR011712">
    <property type="entry name" value="Sig_transdc_His_kin_sub3_dim/P"/>
</dbReference>
<sequence length="383" mass="41817">MSISRQCERLDVLAVLTWGLVFAIALSALPTQASSVKANTPFILACFLLYLVAFFGATKTGYWRCSANTQRAFLVIQLASAFAIMLMLPLDFIPILTIIWAGMLINFCRFSTALLVVIALVTVWFSLYGWRWQKDYVMFTGALYFTFHIFSLLTSQQTKKAQSASEQANELNRQLLATQQLLTQSTQQHERTRIARELHDLLGHHLTALTINLQVSSHLCEQAGNAEAKAKVDHSYALAKLLLSDVRDAVSTIKSHQAIDLNAALDALVSNVPTLSVHLDIASDLKLEHIELATTIVRICQEALTNTLRHTNATDFWLSVTQGADTIELTITDNGTVSGTLTLGNGLTGIKERAALVGGTASFSQAEGALIISAVLPDSLVSP</sequence>
<dbReference type="PANTHER" id="PTHR24421:SF59">
    <property type="entry name" value="OXYGEN SENSOR HISTIDINE KINASE NREB"/>
    <property type="match status" value="1"/>
</dbReference>
<keyword evidence="5" id="KW-1133">Transmembrane helix</keyword>
<feature type="transmembrane region" description="Helical" evidence="5">
    <location>
        <begin position="74"/>
        <end position="104"/>
    </location>
</feature>
<evidence type="ECO:0000313" key="7">
    <source>
        <dbReference type="EMBL" id="REL25559.1"/>
    </source>
</evidence>
<dbReference type="SUPFAM" id="SSF55874">
    <property type="entry name" value="ATPase domain of HSP90 chaperone/DNA topoisomerase II/histidine kinase"/>
    <property type="match status" value="1"/>
</dbReference>
<gene>
    <name evidence="7" type="ORF">DXX93_02680</name>
</gene>
<feature type="coiled-coil region" evidence="4">
    <location>
        <begin position="154"/>
        <end position="188"/>
    </location>
</feature>
<dbReference type="Gene3D" id="3.30.565.10">
    <property type="entry name" value="Histidine kinase-like ATPase, C-terminal domain"/>
    <property type="match status" value="1"/>
</dbReference>
<evidence type="ECO:0000256" key="1">
    <source>
        <dbReference type="ARBA" id="ARBA00022679"/>
    </source>
</evidence>
<dbReference type="AlphaFoldDB" id="A0A3E0TLX1"/>
<dbReference type="Gene3D" id="1.20.5.1930">
    <property type="match status" value="1"/>
</dbReference>
<keyword evidence="3" id="KW-0902">Two-component regulatory system</keyword>
<keyword evidence="4" id="KW-0175">Coiled coil</keyword>
<feature type="domain" description="Signal transduction histidine kinase subgroup 3 dimerisation and phosphoacceptor" evidence="6">
    <location>
        <begin position="190"/>
        <end position="256"/>
    </location>
</feature>
<feature type="transmembrane region" description="Helical" evidence="5">
    <location>
        <begin position="136"/>
        <end position="153"/>
    </location>
</feature>
<dbReference type="GO" id="GO:0000155">
    <property type="term" value="F:phosphorelay sensor kinase activity"/>
    <property type="evidence" value="ECO:0007669"/>
    <property type="project" value="InterPro"/>
</dbReference>
<keyword evidence="2 7" id="KW-0418">Kinase</keyword>
<feature type="transmembrane region" description="Helical" evidence="5">
    <location>
        <begin position="12"/>
        <end position="30"/>
    </location>
</feature>
<evidence type="ECO:0000256" key="2">
    <source>
        <dbReference type="ARBA" id="ARBA00022777"/>
    </source>
</evidence>
<dbReference type="GO" id="GO:0046983">
    <property type="term" value="F:protein dimerization activity"/>
    <property type="evidence" value="ECO:0007669"/>
    <property type="project" value="InterPro"/>
</dbReference>
<dbReference type="InterPro" id="IPR050482">
    <property type="entry name" value="Sensor_HK_TwoCompSys"/>
</dbReference>
<evidence type="ECO:0000313" key="8">
    <source>
        <dbReference type="Proteomes" id="UP000256478"/>
    </source>
</evidence>
<comment type="caution">
    <text evidence="7">The sequence shown here is derived from an EMBL/GenBank/DDBJ whole genome shotgun (WGS) entry which is preliminary data.</text>
</comment>
<proteinExistence type="predicted"/>
<accession>A0A3E0TLX1</accession>